<accession>A0A3S2V2T7</accession>
<comment type="caution">
    <text evidence="3">The sequence shown here is derived from an EMBL/GenBank/DDBJ whole genome shotgun (WGS) entry which is preliminary data.</text>
</comment>
<keyword evidence="4" id="KW-1185">Reference proteome</keyword>
<comment type="similarity">
    <text evidence="1">Belongs to the short-chain dehydrogenases/reductases (SDR) family.</text>
</comment>
<dbReference type="Gene3D" id="3.40.50.720">
    <property type="entry name" value="NAD(P)-binding Rossmann-like Domain"/>
    <property type="match status" value="1"/>
</dbReference>
<dbReference type="PROSITE" id="PS00061">
    <property type="entry name" value="ADH_SHORT"/>
    <property type="match status" value="1"/>
</dbReference>
<organism evidence="3 4">
    <name type="scientific">Methylobacterium oryzihabitans</name>
    <dbReference type="NCBI Taxonomy" id="2499852"/>
    <lineage>
        <taxon>Bacteria</taxon>
        <taxon>Pseudomonadati</taxon>
        <taxon>Pseudomonadota</taxon>
        <taxon>Alphaproteobacteria</taxon>
        <taxon>Hyphomicrobiales</taxon>
        <taxon>Methylobacteriaceae</taxon>
        <taxon>Methylobacterium</taxon>
    </lineage>
</organism>
<dbReference type="Proteomes" id="UP000286997">
    <property type="component" value="Unassembled WGS sequence"/>
</dbReference>
<dbReference type="PRINTS" id="PR00081">
    <property type="entry name" value="GDHRDH"/>
</dbReference>
<name>A0A3S2V2T7_9HYPH</name>
<dbReference type="GO" id="GO:0016616">
    <property type="term" value="F:oxidoreductase activity, acting on the CH-OH group of donors, NAD or NADP as acceptor"/>
    <property type="evidence" value="ECO:0007669"/>
    <property type="project" value="TreeGrafter"/>
</dbReference>
<dbReference type="CDD" id="cd05233">
    <property type="entry name" value="SDR_c"/>
    <property type="match status" value="1"/>
</dbReference>
<evidence type="ECO:0000313" key="4">
    <source>
        <dbReference type="Proteomes" id="UP000286997"/>
    </source>
</evidence>
<dbReference type="PANTHER" id="PTHR42760">
    <property type="entry name" value="SHORT-CHAIN DEHYDROGENASES/REDUCTASES FAMILY MEMBER"/>
    <property type="match status" value="1"/>
</dbReference>
<keyword evidence="2" id="KW-0560">Oxidoreductase</keyword>
<dbReference type="InterPro" id="IPR020904">
    <property type="entry name" value="Sc_DH/Rdtase_CS"/>
</dbReference>
<dbReference type="EMBL" id="SACP01000038">
    <property type="protein sequence ID" value="RVU13961.1"/>
    <property type="molecule type" value="Genomic_DNA"/>
</dbReference>
<dbReference type="InterPro" id="IPR036291">
    <property type="entry name" value="NAD(P)-bd_dom_sf"/>
</dbReference>
<evidence type="ECO:0000313" key="3">
    <source>
        <dbReference type="EMBL" id="RVU13961.1"/>
    </source>
</evidence>
<proteinExistence type="inferred from homology"/>
<dbReference type="PRINTS" id="PR00080">
    <property type="entry name" value="SDRFAMILY"/>
</dbReference>
<dbReference type="OrthoDB" id="286404at2"/>
<dbReference type="SUPFAM" id="SSF51735">
    <property type="entry name" value="NAD(P)-binding Rossmann-fold domains"/>
    <property type="match status" value="1"/>
</dbReference>
<dbReference type="RefSeq" id="WP_127733660.1">
    <property type="nucleotide sequence ID" value="NZ_SACP01000038.1"/>
</dbReference>
<evidence type="ECO:0000256" key="2">
    <source>
        <dbReference type="ARBA" id="ARBA00023002"/>
    </source>
</evidence>
<evidence type="ECO:0000256" key="1">
    <source>
        <dbReference type="ARBA" id="ARBA00006484"/>
    </source>
</evidence>
<dbReference type="PANTHER" id="PTHR42760:SF133">
    <property type="entry name" value="3-OXOACYL-[ACYL-CARRIER-PROTEIN] REDUCTASE"/>
    <property type="match status" value="1"/>
</dbReference>
<dbReference type="AlphaFoldDB" id="A0A3S2V2T7"/>
<gene>
    <name evidence="3" type="ORF">EOE48_25335</name>
</gene>
<dbReference type="FunFam" id="3.40.50.720:FF:000084">
    <property type="entry name" value="Short-chain dehydrogenase reductase"/>
    <property type="match status" value="1"/>
</dbReference>
<protein>
    <submittedName>
        <fullName evidence="3">SDR family oxidoreductase</fullName>
    </submittedName>
</protein>
<dbReference type="Pfam" id="PF13561">
    <property type="entry name" value="adh_short_C2"/>
    <property type="match status" value="1"/>
</dbReference>
<reference evidence="3 4" key="1">
    <citation type="submission" date="2019-01" db="EMBL/GenBank/DDBJ databases">
        <authorList>
            <person name="Chen W.-M."/>
        </authorList>
    </citation>
    <scope>NUCLEOTIDE SEQUENCE [LARGE SCALE GENOMIC DNA]</scope>
    <source>
        <strain evidence="3 4">TER-1</strain>
    </source>
</reference>
<sequence length="253" mass="26202">MDLAAGLKGRHVLVTGASSGLGDHFARLCAAGGAAVTVAARRRDRLDALVAALREAGALRARAVSLDVADPDSVAAAFADLDAPLDVVVNNAGIAESGAAIDLPRDSFDRVIDTNLRGVWAVSTEAARAWRDAGRGGVIVNVASILGLRVAGGVGPYTVSKAAVVQLTQALALEWARYGIRVNALAPGYIGTDINRDFFETEPGRAMLKRIPMRRLGRPEDLDGAFLLLAGDASGWMTGATIPVDGGHLVSSL</sequence>
<dbReference type="InterPro" id="IPR002347">
    <property type="entry name" value="SDR_fam"/>
</dbReference>